<evidence type="ECO:0000313" key="1">
    <source>
        <dbReference type="EMBL" id="NNT72415.1"/>
    </source>
</evidence>
<dbReference type="Proteomes" id="UP000536509">
    <property type="component" value="Unassembled WGS sequence"/>
</dbReference>
<protein>
    <submittedName>
        <fullName evidence="1">Uncharacterized protein</fullName>
    </submittedName>
</protein>
<sequence>MEKKGLYKIDYNKSWIKSDNQTEWDAVFNDTYNLVTCSYKEFDYFFPEKSLKKSVKEQYTSIGKVTNFKIQKKKLNNLEVDYFECQLEYQGFEYIYQGFVYNGIGGSVEIQFGVQKEGITQYQKLIDEFCLGFGLVIE</sequence>
<dbReference type="AlphaFoldDB" id="A0A7Y3RAA4"/>
<comment type="caution">
    <text evidence="1">The sequence shown here is derived from an EMBL/GenBank/DDBJ whole genome shotgun (WGS) entry which is preliminary data.</text>
</comment>
<dbReference type="EMBL" id="JABEVX010000005">
    <property type="protein sequence ID" value="NNT72415.1"/>
    <property type="molecule type" value="Genomic_DNA"/>
</dbReference>
<name>A0A7Y3RAA4_9FLAO</name>
<accession>A0A7Y3RAA4</accession>
<proteinExistence type="predicted"/>
<organism evidence="1 2">
    <name type="scientific">Flavobacterium rivulicola</name>
    <dbReference type="NCBI Taxonomy" id="2732161"/>
    <lineage>
        <taxon>Bacteria</taxon>
        <taxon>Pseudomonadati</taxon>
        <taxon>Bacteroidota</taxon>
        <taxon>Flavobacteriia</taxon>
        <taxon>Flavobacteriales</taxon>
        <taxon>Flavobacteriaceae</taxon>
        <taxon>Flavobacterium</taxon>
    </lineage>
</organism>
<reference evidence="1 2" key="1">
    <citation type="submission" date="2020-05" db="EMBL/GenBank/DDBJ databases">
        <title>Draft genome of Flavobacterium sp. IMCC34852.</title>
        <authorList>
            <person name="Song J."/>
            <person name="Cho J.-C."/>
        </authorList>
    </citation>
    <scope>NUCLEOTIDE SEQUENCE [LARGE SCALE GENOMIC DNA]</scope>
    <source>
        <strain evidence="1 2">IMCC34852</strain>
    </source>
</reference>
<dbReference type="RefSeq" id="WP_171222595.1">
    <property type="nucleotide sequence ID" value="NZ_CP121446.1"/>
</dbReference>
<gene>
    <name evidence="1" type="ORF">HKT18_09335</name>
</gene>
<evidence type="ECO:0000313" key="2">
    <source>
        <dbReference type="Proteomes" id="UP000536509"/>
    </source>
</evidence>
<keyword evidence="2" id="KW-1185">Reference proteome</keyword>